<dbReference type="AlphaFoldDB" id="A0A1R0H4I1"/>
<organism evidence="1 2">
    <name type="scientific">Smittium mucronatum</name>
    <dbReference type="NCBI Taxonomy" id="133383"/>
    <lineage>
        <taxon>Eukaryota</taxon>
        <taxon>Fungi</taxon>
        <taxon>Fungi incertae sedis</taxon>
        <taxon>Zoopagomycota</taxon>
        <taxon>Kickxellomycotina</taxon>
        <taxon>Harpellomycetes</taxon>
        <taxon>Harpellales</taxon>
        <taxon>Legeriomycetaceae</taxon>
        <taxon>Smittium</taxon>
    </lineage>
</organism>
<keyword evidence="2" id="KW-1185">Reference proteome</keyword>
<proteinExistence type="predicted"/>
<sequence length="22" mass="2570">MPIHTSLVAHCTENTKRFYSPH</sequence>
<evidence type="ECO:0000313" key="1">
    <source>
        <dbReference type="EMBL" id="OLY84055.1"/>
    </source>
</evidence>
<dbReference type="EMBL" id="LSSL01000639">
    <property type="protein sequence ID" value="OLY84055.1"/>
    <property type="molecule type" value="Genomic_DNA"/>
</dbReference>
<accession>A0A1R0H4I1</accession>
<comment type="caution">
    <text evidence="1">The sequence shown here is derived from an EMBL/GenBank/DDBJ whole genome shotgun (WGS) entry which is preliminary data.</text>
</comment>
<name>A0A1R0H4I1_9FUNG</name>
<feature type="non-terminal residue" evidence="1">
    <location>
        <position position="22"/>
    </location>
</feature>
<reference evidence="1 2" key="1">
    <citation type="journal article" date="2016" name="Mol. Biol. Evol.">
        <title>Genome-Wide Survey of Gut Fungi (Harpellales) Reveals the First Horizontally Transferred Ubiquitin Gene from a Mosquito Host.</title>
        <authorList>
            <person name="Wang Y."/>
            <person name="White M.M."/>
            <person name="Kvist S."/>
            <person name="Moncalvo J.M."/>
        </authorList>
    </citation>
    <scope>NUCLEOTIDE SEQUENCE [LARGE SCALE GENOMIC DNA]</scope>
    <source>
        <strain evidence="1 2">ALG-7-W6</strain>
    </source>
</reference>
<evidence type="ECO:0000313" key="2">
    <source>
        <dbReference type="Proteomes" id="UP000187455"/>
    </source>
</evidence>
<dbReference type="Proteomes" id="UP000187455">
    <property type="component" value="Unassembled WGS sequence"/>
</dbReference>
<gene>
    <name evidence="1" type="ORF">AYI68_g1785</name>
</gene>
<protein>
    <submittedName>
        <fullName evidence="1">Uncharacterized protein</fullName>
    </submittedName>
</protein>